<dbReference type="GO" id="GO:0016740">
    <property type="term" value="F:transferase activity"/>
    <property type="evidence" value="ECO:0007669"/>
    <property type="project" value="UniProtKB-KW"/>
</dbReference>
<dbReference type="InterPro" id="IPR044992">
    <property type="entry name" value="ChyE-like"/>
</dbReference>
<dbReference type="eggNOG" id="COG0518">
    <property type="taxonomic scope" value="Bacteria"/>
</dbReference>
<organism evidence="2 3">
    <name type="scientific">Gloeothece citriformis (strain PCC 7424)</name>
    <name type="common">Cyanothece sp. (strain PCC 7424)</name>
    <dbReference type="NCBI Taxonomy" id="65393"/>
    <lineage>
        <taxon>Bacteria</taxon>
        <taxon>Bacillati</taxon>
        <taxon>Cyanobacteriota</taxon>
        <taxon>Cyanophyceae</taxon>
        <taxon>Oscillatoriophycideae</taxon>
        <taxon>Chroococcales</taxon>
        <taxon>Aphanothecaceae</taxon>
        <taxon>Gloeothece</taxon>
        <taxon>Gloeothece citriformis</taxon>
    </lineage>
</organism>
<dbReference type="GO" id="GO:0005829">
    <property type="term" value="C:cytosol"/>
    <property type="evidence" value="ECO:0007669"/>
    <property type="project" value="TreeGrafter"/>
</dbReference>
<evidence type="ECO:0000313" key="2">
    <source>
        <dbReference type="EMBL" id="ACK70998.1"/>
    </source>
</evidence>
<dbReference type="NCBIfam" id="NF006562">
    <property type="entry name" value="PRK09065.1"/>
    <property type="match status" value="1"/>
</dbReference>
<keyword evidence="3" id="KW-1185">Reference proteome</keyword>
<dbReference type="InterPro" id="IPR017926">
    <property type="entry name" value="GATASE"/>
</dbReference>
<protein>
    <submittedName>
        <fullName evidence="2">Glutamine amidotransferase class-I</fullName>
    </submittedName>
</protein>
<accession>B7KKM9</accession>
<dbReference type="KEGG" id="cyc:PCC7424_2584"/>
<dbReference type="EMBL" id="CP001291">
    <property type="protein sequence ID" value="ACK70998.1"/>
    <property type="molecule type" value="Genomic_DNA"/>
</dbReference>
<dbReference type="Gene3D" id="3.40.50.880">
    <property type="match status" value="1"/>
</dbReference>
<dbReference type="SUPFAM" id="SSF52317">
    <property type="entry name" value="Class I glutamine amidotransferase-like"/>
    <property type="match status" value="1"/>
</dbReference>
<evidence type="ECO:0000259" key="1">
    <source>
        <dbReference type="Pfam" id="PF00117"/>
    </source>
</evidence>
<sequence>MKPILIIKTGQALSSIPAEKGNFEDWIISKMGISREQAIIAEVYNGFDLPPWDEVSGIVITGSSSMVTEGHDWSEKTAKWLVNGIKKDLPILGICYGHQLLAYALGGEVGKNPQGCEFGTVNIYFNDNTLDDQLFRGLPQTIKAHVCHQQSVLKLPDNAIALGFSERDNYQAFRMGDRVWGVQFHPEFDGDVLRDYINYDREPLLKDQQDPDRLIEEILDTPHSHEILKRFTKVVKEVASV</sequence>
<dbReference type="STRING" id="65393.PCC7424_2584"/>
<dbReference type="HOGENOM" id="CLU_054974_4_1_3"/>
<dbReference type="Proteomes" id="UP000002384">
    <property type="component" value="Chromosome"/>
</dbReference>
<keyword evidence="2" id="KW-0808">Transferase</keyword>
<evidence type="ECO:0000313" key="3">
    <source>
        <dbReference type="Proteomes" id="UP000002384"/>
    </source>
</evidence>
<dbReference type="AlphaFoldDB" id="B7KKM9"/>
<feature type="domain" description="Glutamine amidotransferase" evidence="1">
    <location>
        <begin position="54"/>
        <end position="190"/>
    </location>
</feature>
<dbReference type="PANTHER" id="PTHR42695">
    <property type="entry name" value="GLUTAMINE AMIDOTRANSFERASE YLR126C-RELATED"/>
    <property type="match status" value="1"/>
</dbReference>
<keyword evidence="2" id="KW-0315">Glutamine amidotransferase</keyword>
<dbReference type="InterPro" id="IPR029062">
    <property type="entry name" value="Class_I_gatase-like"/>
</dbReference>
<proteinExistence type="predicted"/>
<dbReference type="Pfam" id="PF00117">
    <property type="entry name" value="GATase"/>
    <property type="match status" value="1"/>
</dbReference>
<dbReference type="PROSITE" id="PS51273">
    <property type="entry name" value="GATASE_TYPE_1"/>
    <property type="match status" value="1"/>
</dbReference>
<dbReference type="RefSeq" id="WP_015954601.1">
    <property type="nucleotide sequence ID" value="NC_011729.1"/>
</dbReference>
<gene>
    <name evidence="2" type="ordered locus">PCC7424_2584</name>
</gene>
<reference evidence="3" key="1">
    <citation type="journal article" date="2011" name="MBio">
        <title>Novel metabolic attributes of the genus Cyanothece, comprising a group of unicellular nitrogen-fixing Cyanobacteria.</title>
        <authorList>
            <person name="Bandyopadhyay A."/>
            <person name="Elvitigala T."/>
            <person name="Welsh E."/>
            <person name="Stockel J."/>
            <person name="Liberton M."/>
            <person name="Min H."/>
            <person name="Sherman L.A."/>
            <person name="Pakrasi H.B."/>
        </authorList>
    </citation>
    <scope>NUCLEOTIDE SEQUENCE [LARGE SCALE GENOMIC DNA]</scope>
    <source>
        <strain evidence="3">PCC 7424</strain>
    </source>
</reference>
<dbReference type="PANTHER" id="PTHR42695:SF5">
    <property type="entry name" value="GLUTAMINE AMIDOTRANSFERASE YLR126C-RELATED"/>
    <property type="match status" value="1"/>
</dbReference>
<dbReference type="CDD" id="cd01741">
    <property type="entry name" value="GATase1_1"/>
    <property type="match status" value="1"/>
</dbReference>
<name>B7KKM9_GLOC7</name>